<reference evidence="1 2" key="1">
    <citation type="submission" date="2018-12" db="EMBL/GenBank/DDBJ databases">
        <title>Complete genome sequence of Haloplanus rallus MBLA0036.</title>
        <authorList>
            <person name="Nam Y.-d."/>
            <person name="Kang J."/>
            <person name="Chung W.-H."/>
            <person name="Park Y.S."/>
        </authorList>
    </citation>
    <scope>NUCLEOTIDE SEQUENCE [LARGE SCALE GENOMIC DNA]</scope>
    <source>
        <strain evidence="1 2">MBLA0036</strain>
    </source>
</reference>
<dbReference type="Pfam" id="PF25270">
    <property type="entry name" value="Khk"/>
    <property type="match status" value="1"/>
</dbReference>
<dbReference type="SUPFAM" id="SSF53613">
    <property type="entry name" value="Ribokinase-like"/>
    <property type="match status" value="1"/>
</dbReference>
<gene>
    <name evidence="1" type="ORF">EI982_02905</name>
</gene>
<dbReference type="InterPro" id="IPR029056">
    <property type="entry name" value="Ribokinase-like"/>
</dbReference>
<name>A0A6B9F106_9EURY</name>
<evidence type="ECO:0000313" key="2">
    <source>
        <dbReference type="Proteomes" id="UP000428325"/>
    </source>
</evidence>
<dbReference type="AlphaFoldDB" id="A0A6B9F106"/>
<organism evidence="1 2">
    <name type="scientific">Haloplanus rallus</name>
    <dbReference type="NCBI Taxonomy" id="1816183"/>
    <lineage>
        <taxon>Archaea</taxon>
        <taxon>Methanobacteriati</taxon>
        <taxon>Methanobacteriota</taxon>
        <taxon>Stenosarchaea group</taxon>
        <taxon>Halobacteria</taxon>
        <taxon>Halobacteriales</taxon>
        <taxon>Haloferacaceae</taxon>
        <taxon>Haloplanus</taxon>
    </lineage>
</organism>
<sequence>MSQETSLDEATRDAVAACRRELPASVRPPRTVLGFDGFVDNVRRVIDERTTAESFEPMTELGAFGERIAASADDRSSITVEWTREGTRTGGLTCHLARAFIGLGASPVMIGAYGNPELDVFADEFATATRHSFGAPNYTEAVEFDDGKLLVTETGATRTLDWETLTDAVGVETLADALDGADALGIGYWVVIPELPSVLTGLRESVWPTLADPPETVLLDPGDVRQLSDDILAEGIDPIRAFADVAPVTLSANRAEMGRLAAAVGTESSSLSAAATAVQDGLGLRRAVAHGDDVSVAAGPDGIASVAVPTVDDPAMTTSAGDHFNVGLLLGLAVGLSDPAAVCLGNVVAGHFVRNGAPPDEAALRAFLDGYLDAFSDR</sequence>
<dbReference type="RefSeq" id="WP_157688044.1">
    <property type="nucleotide sequence ID" value="NZ_CP034345.1"/>
</dbReference>
<evidence type="ECO:0008006" key="3">
    <source>
        <dbReference type="Google" id="ProtNLM"/>
    </source>
</evidence>
<dbReference type="GeneID" id="43368451"/>
<protein>
    <recommendedName>
        <fullName evidence="3">Carbohydrate kinase PfkB domain-containing protein</fullName>
    </recommendedName>
</protein>
<dbReference type="Gene3D" id="3.40.1190.20">
    <property type="match status" value="1"/>
</dbReference>
<accession>A0A6B9F106</accession>
<evidence type="ECO:0000313" key="1">
    <source>
        <dbReference type="EMBL" id="QGX93808.1"/>
    </source>
</evidence>
<dbReference type="InterPro" id="IPR057621">
    <property type="entry name" value="Khk_prokaryotic"/>
</dbReference>
<dbReference type="EMBL" id="CP034345">
    <property type="protein sequence ID" value="QGX93808.1"/>
    <property type="molecule type" value="Genomic_DNA"/>
</dbReference>
<proteinExistence type="predicted"/>
<dbReference type="KEGG" id="hra:EI982_02905"/>
<keyword evidence="2" id="KW-1185">Reference proteome</keyword>
<dbReference type="OrthoDB" id="30795at2157"/>
<dbReference type="Proteomes" id="UP000428325">
    <property type="component" value="Chromosome"/>
</dbReference>